<organism evidence="2 3">
    <name type="scientific">Oryza sativa subsp. japonica</name>
    <name type="common">Rice</name>
    <dbReference type="NCBI Taxonomy" id="39947"/>
    <lineage>
        <taxon>Eukaryota</taxon>
        <taxon>Viridiplantae</taxon>
        <taxon>Streptophyta</taxon>
        <taxon>Embryophyta</taxon>
        <taxon>Tracheophyta</taxon>
        <taxon>Spermatophyta</taxon>
        <taxon>Magnoliopsida</taxon>
        <taxon>Liliopsida</taxon>
        <taxon>Poales</taxon>
        <taxon>Poaceae</taxon>
        <taxon>BOP clade</taxon>
        <taxon>Oryzoideae</taxon>
        <taxon>Oryzeae</taxon>
        <taxon>Oryzinae</taxon>
        <taxon>Oryza</taxon>
        <taxon>Oryza sativa</taxon>
    </lineage>
</organism>
<reference evidence="3" key="2">
    <citation type="journal article" date="2008" name="Nucleic Acids Res.">
        <title>The rice annotation project database (RAP-DB): 2008 update.</title>
        <authorList>
            <consortium name="The rice annotation project (RAP)"/>
        </authorList>
    </citation>
    <scope>GENOME REANNOTATION</scope>
    <source>
        <strain evidence="3">cv. Nipponbare</strain>
    </source>
</reference>
<feature type="region of interest" description="Disordered" evidence="1">
    <location>
        <begin position="1"/>
        <end position="39"/>
    </location>
</feature>
<evidence type="ECO:0000256" key="1">
    <source>
        <dbReference type="SAM" id="MobiDB-lite"/>
    </source>
</evidence>
<feature type="compositionally biased region" description="Basic and acidic residues" evidence="1">
    <location>
        <begin position="14"/>
        <end position="30"/>
    </location>
</feature>
<evidence type="ECO:0000313" key="2">
    <source>
        <dbReference type="EMBL" id="BAD25021.1"/>
    </source>
</evidence>
<reference evidence="3" key="1">
    <citation type="journal article" date="2005" name="Nature">
        <title>The map-based sequence of the rice genome.</title>
        <authorList>
            <consortium name="International rice genome sequencing project (IRGSP)"/>
            <person name="Matsumoto T."/>
            <person name="Wu J."/>
            <person name="Kanamori H."/>
            <person name="Katayose Y."/>
            <person name="Fujisawa M."/>
            <person name="Namiki N."/>
            <person name="Mizuno H."/>
            <person name="Yamamoto K."/>
            <person name="Antonio B.A."/>
            <person name="Baba T."/>
            <person name="Sakata K."/>
            <person name="Nagamura Y."/>
            <person name="Aoki H."/>
            <person name="Arikawa K."/>
            <person name="Arita K."/>
            <person name="Bito T."/>
            <person name="Chiden Y."/>
            <person name="Fujitsuka N."/>
            <person name="Fukunaka R."/>
            <person name="Hamada M."/>
            <person name="Harada C."/>
            <person name="Hayashi A."/>
            <person name="Hijishita S."/>
            <person name="Honda M."/>
            <person name="Hosokawa S."/>
            <person name="Ichikawa Y."/>
            <person name="Idonuma A."/>
            <person name="Iijima M."/>
            <person name="Ikeda M."/>
            <person name="Ikeno M."/>
            <person name="Ito K."/>
            <person name="Ito S."/>
            <person name="Ito T."/>
            <person name="Ito Y."/>
            <person name="Ito Y."/>
            <person name="Iwabuchi A."/>
            <person name="Kamiya K."/>
            <person name="Karasawa W."/>
            <person name="Kurita K."/>
            <person name="Katagiri S."/>
            <person name="Kikuta A."/>
            <person name="Kobayashi H."/>
            <person name="Kobayashi N."/>
            <person name="Machita K."/>
            <person name="Maehara T."/>
            <person name="Masukawa M."/>
            <person name="Mizubayashi T."/>
            <person name="Mukai Y."/>
            <person name="Nagasaki H."/>
            <person name="Nagata Y."/>
            <person name="Naito S."/>
            <person name="Nakashima M."/>
            <person name="Nakama Y."/>
            <person name="Nakamichi Y."/>
            <person name="Nakamura M."/>
            <person name="Meguro A."/>
            <person name="Negishi M."/>
            <person name="Ohta I."/>
            <person name="Ohta T."/>
            <person name="Okamoto M."/>
            <person name="Ono N."/>
            <person name="Saji S."/>
            <person name="Sakaguchi M."/>
            <person name="Sakai K."/>
            <person name="Shibata M."/>
            <person name="Shimokawa T."/>
            <person name="Song J."/>
            <person name="Takazaki Y."/>
            <person name="Terasawa K."/>
            <person name="Tsugane M."/>
            <person name="Tsuji K."/>
            <person name="Ueda S."/>
            <person name="Waki K."/>
            <person name="Yamagata H."/>
            <person name="Yamamoto M."/>
            <person name="Yamamoto S."/>
            <person name="Yamane H."/>
            <person name="Yoshiki S."/>
            <person name="Yoshihara R."/>
            <person name="Yukawa K."/>
            <person name="Zhong H."/>
            <person name="Yano M."/>
            <person name="Yuan Q."/>
            <person name="Ouyang S."/>
            <person name="Liu J."/>
            <person name="Jones K.M."/>
            <person name="Gansberger K."/>
            <person name="Moffat K."/>
            <person name="Hill J."/>
            <person name="Bera J."/>
            <person name="Fadrosh D."/>
            <person name="Jin S."/>
            <person name="Johri S."/>
            <person name="Kim M."/>
            <person name="Overton L."/>
            <person name="Reardon M."/>
            <person name="Tsitrin T."/>
            <person name="Vuong H."/>
            <person name="Weaver B."/>
            <person name="Ciecko A."/>
            <person name="Tallon L."/>
            <person name="Jackson J."/>
            <person name="Pai G."/>
            <person name="Aken S.V."/>
            <person name="Utterback T."/>
            <person name="Reidmuller S."/>
            <person name="Feldblyum T."/>
            <person name="Hsiao J."/>
            <person name="Zismann V."/>
            <person name="Iobst S."/>
            <person name="de Vazeille A.R."/>
            <person name="Buell C.R."/>
            <person name="Ying K."/>
            <person name="Li Y."/>
            <person name="Lu T."/>
            <person name="Huang Y."/>
            <person name="Zhao Q."/>
            <person name="Feng Q."/>
            <person name="Zhang L."/>
            <person name="Zhu J."/>
            <person name="Weng Q."/>
            <person name="Mu J."/>
            <person name="Lu Y."/>
            <person name="Fan D."/>
            <person name="Liu Y."/>
            <person name="Guan J."/>
            <person name="Zhang Y."/>
            <person name="Yu S."/>
            <person name="Liu X."/>
            <person name="Zhang Y."/>
            <person name="Hong G."/>
            <person name="Han B."/>
            <person name="Choisne N."/>
            <person name="Demange N."/>
            <person name="Orjeda G."/>
            <person name="Samain S."/>
            <person name="Cattolico L."/>
            <person name="Pelletier E."/>
            <person name="Couloux A."/>
            <person name="Segurens B."/>
            <person name="Wincker P."/>
            <person name="D'Hont A."/>
            <person name="Scarpelli C."/>
            <person name="Weissenbach J."/>
            <person name="Salanoubat M."/>
            <person name="Quetier F."/>
            <person name="Yu Y."/>
            <person name="Kim H.R."/>
            <person name="Rambo T."/>
            <person name="Currie J."/>
            <person name="Collura K."/>
            <person name="Luo M."/>
            <person name="Yang T."/>
            <person name="Ammiraju J.S.S."/>
            <person name="Engler F."/>
            <person name="Soderlund C."/>
            <person name="Wing R.A."/>
            <person name="Palmer L.E."/>
            <person name="de la Bastide M."/>
            <person name="Spiegel L."/>
            <person name="Nascimento L."/>
            <person name="Zutavern T."/>
            <person name="O'Shaughnessy A."/>
            <person name="Dike S."/>
            <person name="Dedhia N."/>
            <person name="Preston R."/>
            <person name="Balija V."/>
            <person name="McCombie W.R."/>
            <person name="Chow T."/>
            <person name="Chen H."/>
            <person name="Chung M."/>
            <person name="Chen C."/>
            <person name="Shaw J."/>
            <person name="Wu H."/>
            <person name="Hsiao K."/>
            <person name="Chao Y."/>
            <person name="Chu M."/>
            <person name="Cheng C."/>
            <person name="Hour A."/>
            <person name="Lee P."/>
            <person name="Lin S."/>
            <person name="Lin Y."/>
            <person name="Liou J."/>
            <person name="Liu S."/>
            <person name="Hsing Y."/>
            <person name="Raghuvanshi S."/>
            <person name="Mohanty A."/>
            <person name="Bharti A.K."/>
            <person name="Gaur A."/>
            <person name="Gupta V."/>
            <person name="Kumar D."/>
            <person name="Ravi V."/>
            <person name="Vij S."/>
            <person name="Kapur A."/>
            <person name="Khurana P."/>
            <person name="Khurana P."/>
            <person name="Khurana J.P."/>
            <person name="Tyagi A.K."/>
            <person name="Gaikwad K."/>
            <person name="Singh A."/>
            <person name="Dalal V."/>
            <person name="Srivastava S."/>
            <person name="Dixit A."/>
            <person name="Pal A.K."/>
            <person name="Ghazi I.A."/>
            <person name="Yadav M."/>
            <person name="Pandit A."/>
            <person name="Bhargava A."/>
            <person name="Sureshbabu K."/>
            <person name="Batra K."/>
            <person name="Sharma T.R."/>
            <person name="Mohapatra T."/>
            <person name="Singh N.K."/>
            <person name="Messing J."/>
            <person name="Nelson A.B."/>
            <person name="Fuks G."/>
            <person name="Kavchok S."/>
            <person name="Keizer G."/>
            <person name="Linton E."/>
            <person name="Llaca V."/>
            <person name="Song R."/>
            <person name="Tanyolac B."/>
            <person name="Young S."/>
            <person name="Ho-Il K."/>
            <person name="Hahn J.H."/>
            <person name="Sangsakoo G."/>
            <person name="Vanavichit A."/>
            <person name="de Mattos Luiz.A.T."/>
            <person name="Zimmer P.D."/>
            <person name="Malone G."/>
            <person name="Dellagostin O."/>
            <person name="de Oliveira A.C."/>
            <person name="Bevan M."/>
            <person name="Bancroft I."/>
            <person name="Minx P."/>
            <person name="Cordum H."/>
            <person name="Wilson R."/>
            <person name="Cheng Z."/>
            <person name="Jin W."/>
            <person name="Jiang J."/>
            <person name="Leong S.A."/>
            <person name="Iwama H."/>
            <person name="Gojobori T."/>
            <person name="Itoh T."/>
            <person name="Niimura Y."/>
            <person name="Fujii Y."/>
            <person name="Habara T."/>
            <person name="Sakai H."/>
            <person name="Sato Y."/>
            <person name="Wilson G."/>
            <person name="Kumar K."/>
            <person name="McCouch S."/>
            <person name="Juretic N."/>
            <person name="Hoen D."/>
            <person name="Wright S."/>
            <person name="Bruskiewich R."/>
            <person name="Bureau T."/>
            <person name="Miyao A."/>
            <person name="Hirochika H."/>
            <person name="Nishikawa T."/>
            <person name="Kadowaki K."/>
            <person name="Sugiura M."/>
            <person name="Burr B."/>
            <person name="Sasaki T."/>
        </authorList>
    </citation>
    <scope>NUCLEOTIDE SEQUENCE [LARGE SCALE GENOMIC DNA]</scope>
    <source>
        <strain evidence="3">cv. Nipponbare</strain>
    </source>
</reference>
<sequence length="168" mass="18612">MEAAAATAPSDPLRQIRREGKRQWGRREEPSPPPDLAGRVAAVSGLADGRRRDGRWRDSSKMTNHVTAMMVDLKRFGPLSCQVITLHLVGRSRVAFLLESVSGEIRDSAFVSPDGIRRYRRGIAMPIPEIDIRRRVLAYVDFYVVASMSIVLGVDPVDCLVVDVPLSS</sequence>
<name>Q6H8C8_ORYSJ</name>
<protein>
    <submittedName>
        <fullName evidence="2">Uncharacterized protein</fullName>
    </submittedName>
</protein>
<accession>Q6H8C8</accession>
<dbReference type="Proteomes" id="UP000000763">
    <property type="component" value="Chromosome 2"/>
</dbReference>
<dbReference type="AlphaFoldDB" id="Q6H8C8"/>
<proteinExistence type="predicted"/>
<dbReference type="EMBL" id="AP003977">
    <property type="protein sequence ID" value="BAD25021.1"/>
    <property type="molecule type" value="Genomic_DNA"/>
</dbReference>
<gene>
    <name evidence="2" type="primary">OJ1006_A02.33</name>
</gene>
<evidence type="ECO:0000313" key="3">
    <source>
        <dbReference type="Proteomes" id="UP000000763"/>
    </source>
</evidence>